<dbReference type="Gene3D" id="3.40.50.150">
    <property type="entry name" value="Vaccinia Virus protein VP39"/>
    <property type="match status" value="1"/>
</dbReference>
<sequence>MLAANRRLYSGDEVAGYLRDPYHRRRLELAVGLLCARLPAGSAVADLGAGGGDVGTLLAARGLRPVACDAVLDAGRSALAAGLPAVALDVGDELPFRAGSLDGVFAGEIIEHVYDPALLLRECRRVLRPGGVLVLTTPNLATAQDRLRFLAGRAPRQVDPFHEYLHVHIRPFTHGLLATGLRAAGLTPTALRSNYVLWRTRFGEVRSAWAARRWPALGGTLVVAAVRPAG</sequence>
<dbReference type="InterPro" id="IPR013216">
    <property type="entry name" value="Methyltransf_11"/>
</dbReference>
<comment type="caution">
    <text evidence="2">The sequence shown here is derived from an EMBL/GenBank/DDBJ whole genome shotgun (WGS) entry which is preliminary data.</text>
</comment>
<dbReference type="GO" id="GO:0008757">
    <property type="term" value="F:S-adenosylmethionine-dependent methyltransferase activity"/>
    <property type="evidence" value="ECO:0007669"/>
    <property type="project" value="InterPro"/>
</dbReference>
<evidence type="ECO:0000313" key="2">
    <source>
        <dbReference type="EMBL" id="TQM85594.1"/>
    </source>
</evidence>
<evidence type="ECO:0000313" key="3">
    <source>
        <dbReference type="Proteomes" id="UP000316628"/>
    </source>
</evidence>
<organism evidence="2 3">
    <name type="scientific">Saccharothrix saharensis</name>
    <dbReference type="NCBI Taxonomy" id="571190"/>
    <lineage>
        <taxon>Bacteria</taxon>
        <taxon>Bacillati</taxon>
        <taxon>Actinomycetota</taxon>
        <taxon>Actinomycetes</taxon>
        <taxon>Pseudonocardiales</taxon>
        <taxon>Pseudonocardiaceae</taxon>
        <taxon>Saccharothrix</taxon>
    </lineage>
</organism>
<dbReference type="GO" id="GO:0032259">
    <property type="term" value="P:methylation"/>
    <property type="evidence" value="ECO:0007669"/>
    <property type="project" value="UniProtKB-KW"/>
</dbReference>
<dbReference type="AlphaFoldDB" id="A0A543JS80"/>
<keyword evidence="2" id="KW-0808">Transferase</keyword>
<evidence type="ECO:0000259" key="1">
    <source>
        <dbReference type="Pfam" id="PF08241"/>
    </source>
</evidence>
<dbReference type="Proteomes" id="UP000316628">
    <property type="component" value="Unassembled WGS sequence"/>
</dbReference>
<dbReference type="PANTHER" id="PTHR43591">
    <property type="entry name" value="METHYLTRANSFERASE"/>
    <property type="match status" value="1"/>
</dbReference>
<protein>
    <submittedName>
        <fullName evidence="2">Methyltransferase family protein</fullName>
    </submittedName>
</protein>
<accession>A0A543JS80</accession>
<gene>
    <name evidence="2" type="ORF">FHX81_8088</name>
</gene>
<feature type="domain" description="Methyltransferase type 11" evidence="1">
    <location>
        <begin position="46"/>
        <end position="135"/>
    </location>
</feature>
<name>A0A543JS80_9PSEU</name>
<keyword evidence="3" id="KW-1185">Reference proteome</keyword>
<reference evidence="2 3" key="1">
    <citation type="submission" date="2019-06" db="EMBL/GenBank/DDBJ databases">
        <title>Sequencing the genomes of 1000 actinobacteria strains.</title>
        <authorList>
            <person name="Klenk H.-P."/>
        </authorList>
    </citation>
    <scope>NUCLEOTIDE SEQUENCE [LARGE SCALE GENOMIC DNA]</scope>
    <source>
        <strain evidence="2 3">DSM 45456</strain>
    </source>
</reference>
<proteinExistence type="predicted"/>
<dbReference type="EMBL" id="VFPP01000001">
    <property type="protein sequence ID" value="TQM85594.1"/>
    <property type="molecule type" value="Genomic_DNA"/>
</dbReference>
<dbReference type="CDD" id="cd02440">
    <property type="entry name" value="AdoMet_MTases"/>
    <property type="match status" value="1"/>
</dbReference>
<dbReference type="PANTHER" id="PTHR43591:SF24">
    <property type="entry name" value="2-METHOXY-6-POLYPRENYL-1,4-BENZOQUINOL METHYLASE, MITOCHONDRIAL"/>
    <property type="match status" value="1"/>
</dbReference>
<dbReference type="SUPFAM" id="SSF53335">
    <property type="entry name" value="S-adenosyl-L-methionine-dependent methyltransferases"/>
    <property type="match status" value="1"/>
</dbReference>
<keyword evidence="2" id="KW-0489">Methyltransferase</keyword>
<dbReference type="InterPro" id="IPR029063">
    <property type="entry name" value="SAM-dependent_MTases_sf"/>
</dbReference>
<dbReference type="Pfam" id="PF08241">
    <property type="entry name" value="Methyltransf_11"/>
    <property type="match status" value="1"/>
</dbReference>